<dbReference type="EMBL" id="JAZHXI010000009">
    <property type="protein sequence ID" value="KAL2068363.1"/>
    <property type="molecule type" value="Genomic_DNA"/>
</dbReference>
<sequence>MDDNKRLDVQSALCLYRDTVSQHNFNLLAIVVSMMEAEPLPAQVSAKTANQLHMRGLARYLQSSVPSDISTPRDFLNESLRVSLTESYELDGVSNRPVYANFRRENFDGVEKRIKEMGVDVGKFTPPNLEELCDLVSGVTGPARIGTHFISQQIAFASTIEEESLEDMIQAVYVPGRHFGEEDDDDDDDGGEDFDPWMDLWPNWEIAVAFKIGGGPHEWCGSNALYCRNEDNAQWEWRYGIHDNDCCSDVHDSVADFLLSNSHYKETTEEWVRKHFRTIKSVLRLP</sequence>
<evidence type="ECO:0000313" key="2">
    <source>
        <dbReference type="Proteomes" id="UP001595075"/>
    </source>
</evidence>
<proteinExistence type="predicted"/>
<dbReference type="Proteomes" id="UP001595075">
    <property type="component" value="Unassembled WGS sequence"/>
</dbReference>
<gene>
    <name evidence="1" type="ORF">VTL71DRAFT_16461</name>
</gene>
<comment type="caution">
    <text evidence="1">The sequence shown here is derived from an EMBL/GenBank/DDBJ whole genome shotgun (WGS) entry which is preliminary data.</text>
</comment>
<evidence type="ECO:0008006" key="3">
    <source>
        <dbReference type="Google" id="ProtNLM"/>
    </source>
</evidence>
<name>A0ABR4CGQ9_9HELO</name>
<reference evidence="1 2" key="1">
    <citation type="journal article" date="2024" name="Commun. Biol.">
        <title>Comparative genomic analysis of thermophilic fungi reveals convergent evolutionary adaptations and gene losses.</title>
        <authorList>
            <person name="Steindorff A.S."/>
            <person name="Aguilar-Pontes M.V."/>
            <person name="Robinson A.J."/>
            <person name="Andreopoulos B."/>
            <person name="LaButti K."/>
            <person name="Kuo A."/>
            <person name="Mondo S."/>
            <person name="Riley R."/>
            <person name="Otillar R."/>
            <person name="Haridas S."/>
            <person name="Lipzen A."/>
            <person name="Grimwood J."/>
            <person name="Schmutz J."/>
            <person name="Clum A."/>
            <person name="Reid I.D."/>
            <person name="Moisan M.C."/>
            <person name="Butler G."/>
            <person name="Nguyen T.T.M."/>
            <person name="Dewar K."/>
            <person name="Conant G."/>
            <person name="Drula E."/>
            <person name="Henrissat B."/>
            <person name="Hansel C."/>
            <person name="Singer S."/>
            <person name="Hutchinson M.I."/>
            <person name="de Vries R.P."/>
            <person name="Natvig D.O."/>
            <person name="Powell A.J."/>
            <person name="Tsang A."/>
            <person name="Grigoriev I.V."/>
        </authorList>
    </citation>
    <scope>NUCLEOTIDE SEQUENCE [LARGE SCALE GENOMIC DNA]</scope>
    <source>
        <strain evidence="1 2">CBS 494.80</strain>
    </source>
</reference>
<keyword evidence="2" id="KW-1185">Reference proteome</keyword>
<organism evidence="1 2">
    <name type="scientific">Oculimacula yallundae</name>
    <dbReference type="NCBI Taxonomy" id="86028"/>
    <lineage>
        <taxon>Eukaryota</taxon>
        <taxon>Fungi</taxon>
        <taxon>Dikarya</taxon>
        <taxon>Ascomycota</taxon>
        <taxon>Pezizomycotina</taxon>
        <taxon>Leotiomycetes</taxon>
        <taxon>Helotiales</taxon>
        <taxon>Ploettnerulaceae</taxon>
        <taxon>Oculimacula</taxon>
    </lineage>
</organism>
<protein>
    <recommendedName>
        <fullName evidence="3">Knr4/Smi1-like domain-containing protein</fullName>
    </recommendedName>
</protein>
<evidence type="ECO:0000313" key="1">
    <source>
        <dbReference type="EMBL" id="KAL2068363.1"/>
    </source>
</evidence>
<accession>A0ABR4CGQ9</accession>